<keyword evidence="1" id="KW-0732">Signal</keyword>
<dbReference type="AlphaFoldDB" id="A0A1I5GRT4"/>
<organism evidence="3 4">
    <name type="scientific">Algoriphagus ornithinivorans</name>
    <dbReference type="NCBI Taxonomy" id="226506"/>
    <lineage>
        <taxon>Bacteria</taxon>
        <taxon>Pseudomonadati</taxon>
        <taxon>Bacteroidota</taxon>
        <taxon>Cytophagia</taxon>
        <taxon>Cytophagales</taxon>
        <taxon>Cyclobacteriaceae</taxon>
        <taxon>Algoriphagus</taxon>
    </lineage>
</organism>
<evidence type="ECO:0000256" key="1">
    <source>
        <dbReference type="SAM" id="SignalP"/>
    </source>
</evidence>
<feature type="signal peptide" evidence="1">
    <location>
        <begin position="1"/>
        <end position="20"/>
    </location>
</feature>
<dbReference type="STRING" id="226506.SAMN04488519_10637"/>
<dbReference type="Gene3D" id="1.25.40.10">
    <property type="entry name" value="Tetratricopeptide repeat domain"/>
    <property type="match status" value="1"/>
</dbReference>
<dbReference type="Pfam" id="PF19413">
    <property type="entry name" value="YaiO"/>
    <property type="match status" value="1"/>
</dbReference>
<protein>
    <submittedName>
        <fullName evidence="3">Outer membrane protein, YaiO family</fullName>
    </submittedName>
</protein>
<dbReference type="InterPro" id="IPR011990">
    <property type="entry name" value="TPR-like_helical_dom_sf"/>
</dbReference>
<feature type="chain" id="PRO_5011544333" evidence="1">
    <location>
        <begin position="21"/>
        <end position="409"/>
    </location>
</feature>
<name>A0A1I5GRT4_9BACT</name>
<evidence type="ECO:0000259" key="2">
    <source>
        <dbReference type="Pfam" id="PF19413"/>
    </source>
</evidence>
<reference evidence="4" key="1">
    <citation type="submission" date="2016-10" db="EMBL/GenBank/DDBJ databases">
        <authorList>
            <person name="Varghese N."/>
            <person name="Submissions S."/>
        </authorList>
    </citation>
    <scope>NUCLEOTIDE SEQUENCE [LARGE SCALE GENOMIC DNA]</scope>
    <source>
        <strain evidence="4">DSM 15282</strain>
    </source>
</reference>
<dbReference type="EMBL" id="FOVW01000006">
    <property type="protein sequence ID" value="SFO38774.1"/>
    <property type="molecule type" value="Genomic_DNA"/>
</dbReference>
<dbReference type="InterPro" id="IPR030887">
    <property type="entry name" value="Beta-barrel_YaiO"/>
</dbReference>
<dbReference type="RefSeq" id="WP_091653830.1">
    <property type="nucleotide sequence ID" value="NZ_FOVW01000006.1"/>
</dbReference>
<dbReference type="SUPFAM" id="SSF48452">
    <property type="entry name" value="TPR-like"/>
    <property type="match status" value="1"/>
</dbReference>
<feature type="domain" description="YaiO beta-barrel" evidence="2">
    <location>
        <begin position="180"/>
        <end position="351"/>
    </location>
</feature>
<sequence>MKNLTLIFLILIGSYGFSLAQDNFDPDQLFYEARTLILDGKYQEGRSIAFRALNKYPEYADILILVGRSYAWEGKNDSASIYLERAIVASPKYADAYVAYLDNLSWAEQYQKADEILQRAKQNFEGKLPDPIRYRESRLLYYQENYDEAYTIAQNLFDQGFKQEGLLGYIQNLQRLRRNSALGVTYDYDTFQGEISPWHTWSVYGRTMTKLTGSLIARVTQSSRFDGFGTLYELDAYPSLGKSSYAYLNIGGSSASFFPKLRMGASIYFNLPKAWEIDGGYRYLGFSEVTHILTGSLGKYVGSWWLNFRVNVVPSANNGTSTSGNFQARYYFKTAEDFFSLQLSTGVSPDEESRDQSQLLNSYRARLGYQQLVSPRFMIFGFTGYSRDELAADRFRNNINISIGTEYRF</sequence>
<proteinExistence type="predicted"/>
<dbReference type="Proteomes" id="UP000199564">
    <property type="component" value="Unassembled WGS sequence"/>
</dbReference>
<keyword evidence="4" id="KW-1185">Reference proteome</keyword>
<gene>
    <name evidence="3" type="ORF">SAMN04488519_10637</name>
</gene>
<dbReference type="NCBIfam" id="TIGR04390">
    <property type="entry name" value="OMP_YaiO_dom"/>
    <property type="match status" value="1"/>
</dbReference>
<evidence type="ECO:0000313" key="3">
    <source>
        <dbReference type="EMBL" id="SFO38774.1"/>
    </source>
</evidence>
<evidence type="ECO:0000313" key="4">
    <source>
        <dbReference type="Proteomes" id="UP000199564"/>
    </source>
</evidence>
<accession>A0A1I5GRT4</accession>